<dbReference type="Pfam" id="PF01323">
    <property type="entry name" value="DSBA"/>
    <property type="match status" value="1"/>
</dbReference>
<dbReference type="PANTHER" id="PTHR35891:SF2">
    <property type="entry name" value="THIOL:DISULFIDE INTERCHANGE PROTEIN DSBA"/>
    <property type="match status" value="1"/>
</dbReference>
<evidence type="ECO:0000256" key="1">
    <source>
        <dbReference type="ARBA" id="ARBA00005791"/>
    </source>
</evidence>
<evidence type="ECO:0000256" key="6">
    <source>
        <dbReference type="PIRSR" id="PIRSR001488-1"/>
    </source>
</evidence>
<feature type="chain" id="PRO_5015651378" description="Thiol:disulfide interchange protein" evidence="7">
    <location>
        <begin position="23"/>
        <end position="205"/>
    </location>
</feature>
<evidence type="ECO:0000256" key="4">
    <source>
        <dbReference type="ARBA" id="ARBA00023284"/>
    </source>
</evidence>
<dbReference type="OrthoDB" id="9784896at2"/>
<dbReference type="RefSeq" id="WP_004859499.1">
    <property type="nucleotide sequence ID" value="NZ_OOGT01000037.1"/>
</dbReference>
<comment type="subcellular location">
    <subcellularLocation>
        <location evidence="5">Periplasm</location>
    </subcellularLocation>
</comment>
<dbReference type="GO" id="GO:0016491">
    <property type="term" value="F:oxidoreductase activity"/>
    <property type="evidence" value="ECO:0007669"/>
    <property type="project" value="InterPro"/>
</dbReference>
<keyword evidence="3 5" id="KW-1015">Disulfide bond</keyword>
<keyword evidence="5" id="KW-0574">Periplasm</keyword>
<dbReference type="Proteomes" id="UP000245974">
    <property type="component" value="Unassembled WGS sequence"/>
</dbReference>
<dbReference type="GeneID" id="84208762"/>
<dbReference type="PIRSF" id="PIRSF001488">
    <property type="entry name" value="Tdi_protein"/>
    <property type="match status" value="1"/>
</dbReference>
<dbReference type="InParanoid" id="A0A2U3MX75"/>
<dbReference type="InterPro" id="IPR050824">
    <property type="entry name" value="Thiol_disulfide_DsbA"/>
</dbReference>
<evidence type="ECO:0000256" key="3">
    <source>
        <dbReference type="ARBA" id="ARBA00023157"/>
    </source>
</evidence>
<feature type="signal peptide" evidence="7">
    <location>
        <begin position="1"/>
        <end position="22"/>
    </location>
</feature>
<gene>
    <name evidence="9" type="primary">dsbA_1</name>
    <name evidence="9" type="ORF">KPC_1189</name>
</gene>
<dbReference type="InterPro" id="IPR001853">
    <property type="entry name" value="DSBA-like_thioredoxin_dom"/>
</dbReference>
<sequence length="205" mass="23601">MKKLNFFHTLILIFCFNQTAMATEKIVEGQDYIVLAHQGKTDYPSKIEVREFFSYGCSHCFALEKQLQPWLKKGLPKNVYFIRTPAAMNPTWEQSARGYYTSESLGIRQKTHIALFNEIQLQHKPLFDQKSLAKFYGQYGANLNQFNQLFNSPTISKKIEQSNQLAKLYQLTGVPSIVINGKYLVQGTKVNTAEIIDYLIEKDSQ</sequence>
<protein>
    <recommendedName>
        <fullName evidence="5">Thiol:disulfide interchange protein</fullName>
    </recommendedName>
</protein>
<feature type="domain" description="DSBA-like thioredoxin" evidence="8">
    <location>
        <begin position="89"/>
        <end position="188"/>
    </location>
</feature>
<dbReference type="AlphaFoldDB" id="A0A2U3MX75"/>
<dbReference type="GO" id="GO:0042597">
    <property type="term" value="C:periplasmic space"/>
    <property type="evidence" value="ECO:0007669"/>
    <property type="project" value="UniProtKB-SubCell"/>
</dbReference>
<reference evidence="10" key="1">
    <citation type="submission" date="2018-03" db="EMBL/GenBank/DDBJ databases">
        <authorList>
            <person name="Blom J."/>
        </authorList>
    </citation>
    <scope>NUCLEOTIDE SEQUENCE [LARGE SCALE GENOMIC DNA]</scope>
    <source>
        <strain evidence="10">KPC-SM-21</strain>
    </source>
</reference>
<dbReference type="InterPro" id="IPR036249">
    <property type="entry name" value="Thioredoxin-like_sf"/>
</dbReference>
<name>A0A2U3MX75_9GAMM</name>
<evidence type="ECO:0000259" key="8">
    <source>
        <dbReference type="Pfam" id="PF01323"/>
    </source>
</evidence>
<evidence type="ECO:0000256" key="7">
    <source>
        <dbReference type="SAM" id="SignalP"/>
    </source>
</evidence>
<dbReference type="CDD" id="cd03019">
    <property type="entry name" value="DsbA_DsbA"/>
    <property type="match status" value="1"/>
</dbReference>
<accession>A0A2U3MX75</accession>
<keyword evidence="4" id="KW-0676">Redox-active center</keyword>
<proteinExistence type="inferred from homology"/>
<organism evidence="9 10">
    <name type="scientific">Acinetobacter stercoris</name>
    <dbReference type="NCBI Taxonomy" id="2126983"/>
    <lineage>
        <taxon>Bacteria</taxon>
        <taxon>Pseudomonadati</taxon>
        <taxon>Pseudomonadota</taxon>
        <taxon>Gammaproteobacteria</taxon>
        <taxon>Moraxellales</taxon>
        <taxon>Moraxellaceae</taxon>
        <taxon>Acinetobacter</taxon>
    </lineage>
</organism>
<keyword evidence="2 7" id="KW-0732">Signal</keyword>
<evidence type="ECO:0000313" key="10">
    <source>
        <dbReference type="Proteomes" id="UP000245974"/>
    </source>
</evidence>
<evidence type="ECO:0000313" key="9">
    <source>
        <dbReference type="EMBL" id="SPL70011.1"/>
    </source>
</evidence>
<comment type="similarity">
    <text evidence="1">Belongs to the thioredoxin family. DsbA subfamily.</text>
</comment>
<evidence type="ECO:0000256" key="5">
    <source>
        <dbReference type="PIRNR" id="PIRNR001488"/>
    </source>
</evidence>
<dbReference type="SUPFAM" id="SSF52833">
    <property type="entry name" value="Thioredoxin-like"/>
    <property type="match status" value="1"/>
</dbReference>
<dbReference type="FunCoup" id="A0A2U3MX75">
    <property type="interactions" value="129"/>
</dbReference>
<dbReference type="PANTHER" id="PTHR35891">
    <property type="entry name" value="THIOL:DISULFIDE INTERCHANGE PROTEIN DSBA"/>
    <property type="match status" value="1"/>
</dbReference>
<evidence type="ECO:0000256" key="2">
    <source>
        <dbReference type="ARBA" id="ARBA00022729"/>
    </source>
</evidence>
<dbReference type="InterPro" id="IPR023205">
    <property type="entry name" value="DsbA/DsbL"/>
</dbReference>
<dbReference type="EMBL" id="OOGT01000037">
    <property type="protein sequence ID" value="SPL70011.1"/>
    <property type="molecule type" value="Genomic_DNA"/>
</dbReference>
<dbReference type="Gene3D" id="3.40.30.10">
    <property type="entry name" value="Glutaredoxin"/>
    <property type="match status" value="1"/>
</dbReference>
<feature type="disulfide bond" description="Redox-active" evidence="6">
    <location>
        <begin position="57"/>
        <end position="60"/>
    </location>
</feature>
<keyword evidence="10" id="KW-1185">Reference proteome</keyword>